<feature type="transmembrane region" description="Helical" evidence="8">
    <location>
        <begin position="781"/>
        <end position="803"/>
    </location>
</feature>
<keyword evidence="4 8" id="KW-1133">Transmembrane helix</keyword>
<comment type="similarity">
    <text evidence="2">Belongs to the polycystin family.</text>
</comment>
<feature type="transmembrane region" description="Helical" evidence="8">
    <location>
        <begin position="715"/>
        <end position="737"/>
    </location>
</feature>
<dbReference type="Pfam" id="PF20519">
    <property type="entry name" value="Polycystin_dom"/>
    <property type="match status" value="1"/>
</dbReference>
<dbReference type="EMBL" id="CAJNNW010025093">
    <property type="protein sequence ID" value="CAE8675563.1"/>
    <property type="molecule type" value="Genomic_DNA"/>
</dbReference>
<evidence type="ECO:0000313" key="10">
    <source>
        <dbReference type="EMBL" id="CAE8675563.1"/>
    </source>
</evidence>
<evidence type="ECO:0000256" key="5">
    <source>
        <dbReference type="ARBA" id="ARBA00023136"/>
    </source>
</evidence>
<feature type="transmembrane region" description="Helical" evidence="8">
    <location>
        <begin position="683"/>
        <end position="703"/>
    </location>
</feature>
<keyword evidence="5 8" id="KW-0472">Membrane</keyword>
<evidence type="ECO:0000259" key="9">
    <source>
        <dbReference type="Pfam" id="PF20519"/>
    </source>
</evidence>
<evidence type="ECO:0000256" key="2">
    <source>
        <dbReference type="ARBA" id="ARBA00007200"/>
    </source>
</evidence>
<dbReference type="PANTHER" id="PTHR10877:SF183">
    <property type="entry name" value="AT14535P-RELATED"/>
    <property type="match status" value="1"/>
</dbReference>
<proteinExistence type="inferred from homology"/>
<accession>A0A813JEW6</accession>
<feature type="transmembrane region" description="Helical" evidence="8">
    <location>
        <begin position="749"/>
        <end position="769"/>
    </location>
</feature>
<protein>
    <recommendedName>
        <fullName evidence="9">Polycystin domain-containing protein</fullName>
    </recommendedName>
</protein>
<comment type="caution">
    <text evidence="10">The sequence shown here is derived from an EMBL/GenBank/DDBJ whole genome shotgun (WGS) entry which is preliminary data.</text>
</comment>
<evidence type="ECO:0000313" key="11">
    <source>
        <dbReference type="Proteomes" id="UP000626109"/>
    </source>
</evidence>
<feature type="transmembrane region" description="Helical" evidence="8">
    <location>
        <begin position="584"/>
        <end position="605"/>
    </location>
</feature>
<feature type="region of interest" description="Disordered" evidence="7">
    <location>
        <begin position="265"/>
        <end position="284"/>
    </location>
</feature>
<evidence type="ECO:0000256" key="7">
    <source>
        <dbReference type="SAM" id="MobiDB-lite"/>
    </source>
</evidence>
<evidence type="ECO:0000256" key="4">
    <source>
        <dbReference type="ARBA" id="ARBA00022989"/>
    </source>
</evidence>
<organism evidence="10 11">
    <name type="scientific">Polarella glacialis</name>
    <name type="common">Dinoflagellate</name>
    <dbReference type="NCBI Taxonomy" id="89957"/>
    <lineage>
        <taxon>Eukaryota</taxon>
        <taxon>Sar</taxon>
        <taxon>Alveolata</taxon>
        <taxon>Dinophyceae</taxon>
        <taxon>Suessiales</taxon>
        <taxon>Suessiaceae</taxon>
        <taxon>Polarella</taxon>
    </lineage>
</organism>
<gene>
    <name evidence="10" type="ORF">PGLA2088_LOCUS19446</name>
</gene>
<feature type="compositionally biased region" description="Basic and acidic residues" evidence="7">
    <location>
        <begin position="266"/>
        <end position="278"/>
    </location>
</feature>
<keyword evidence="3 8" id="KW-0812">Transmembrane</keyword>
<evidence type="ECO:0000256" key="1">
    <source>
        <dbReference type="ARBA" id="ARBA00004141"/>
    </source>
</evidence>
<feature type="domain" description="Polycystin" evidence="9">
    <location>
        <begin position="362"/>
        <end position="571"/>
    </location>
</feature>
<reference evidence="10" key="1">
    <citation type="submission" date="2021-02" db="EMBL/GenBank/DDBJ databases">
        <authorList>
            <person name="Dougan E. K."/>
            <person name="Rhodes N."/>
            <person name="Thang M."/>
            <person name="Chan C."/>
        </authorList>
    </citation>
    <scope>NUCLEOTIDE SEQUENCE</scope>
</reference>
<dbReference type="InterPro" id="IPR051223">
    <property type="entry name" value="Polycystin"/>
</dbReference>
<sequence>MADDDGDQFEGLESLDITACKERIVQLQAERERSREFTERYQEKLKALNNELAARKEEADRSRKELLEEQARNRRLTEQRREREGQAQDVYAIQDDAQRSEALELQISHIRRFMEHQLQEKVERAGTKNELGIRVFDEVELMVEKSPEEQAKESTNIDTVLVTYSVPNSELKYNLSFRVDRNMTSKKLREDACLYWGLSEVEFILKTMTNSKLHDDLTIQNCFRASEDAHLILAQKTPKNTQLMDKELKDIGPKIGFKARIRTTKKGGDEAKGSEGDRGGGGGGDLVQQMAAVPGVFEFMTQRDRNVVQHLPRMKLRCIIVYGALVVLTLQIFFSLRPFNDGFFCRQGVFHALTGNTHSVSFKDIRSQDQVWDWLDRTVVAELFEENSFLRQDNYLLGYLQVRMQEVTNASISNCPAEKDTEYTLPGNTTCYKTVYDVTSAGDQSKEDLRLYWDKRSGKDGRSLRKPWQYETIGQAAEGAAVAESTYYVFDQSGYSAEYSLMYQPLSKPKSAFQADMAFLRSKGWLSSQTRAVHVIFGLYNINYDHFVSNRYTFEMSTFGVVLPTADVGSYRPVIAEGDQGSDLMLIDIIRLVLVLYVSIYQVYWDFMYERRVTGSGKWHLVSLKGLADLAIGGLFFAVFAARFGYFSVATTTTLLHVESYEAGNEGGNDAYAYTEHLLLEPIILALCLYRLLFFLGVNRNVFIIWTALANCLSISLRFAIIFGPVLLGLVFFGMAISSSYLPQNRTFGSTYTLLVMMLFGDLQTVAIYDPNRPWTIAFGFLIYIVMRLIFINVWIAILIQVYQKTRVEAGFRPDAYKWKEYNYVSWTLIKPFRSLYLNFVRPKIERPKVASDDD</sequence>
<evidence type="ECO:0000256" key="6">
    <source>
        <dbReference type="SAM" id="Coils"/>
    </source>
</evidence>
<name>A0A813JEW6_POLGL</name>
<dbReference type="GO" id="GO:0016020">
    <property type="term" value="C:membrane"/>
    <property type="evidence" value="ECO:0007669"/>
    <property type="project" value="UniProtKB-SubCell"/>
</dbReference>
<dbReference type="InterPro" id="IPR046791">
    <property type="entry name" value="Polycystin_dom"/>
</dbReference>
<evidence type="ECO:0000256" key="3">
    <source>
        <dbReference type="ARBA" id="ARBA00022692"/>
    </source>
</evidence>
<evidence type="ECO:0000256" key="8">
    <source>
        <dbReference type="SAM" id="Phobius"/>
    </source>
</evidence>
<feature type="transmembrane region" description="Helical" evidence="8">
    <location>
        <begin position="319"/>
        <end position="336"/>
    </location>
</feature>
<keyword evidence="6" id="KW-0175">Coiled coil</keyword>
<dbReference type="Proteomes" id="UP000626109">
    <property type="component" value="Unassembled WGS sequence"/>
</dbReference>
<feature type="coiled-coil region" evidence="6">
    <location>
        <begin position="31"/>
        <end position="79"/>
    </location>
</feature>
<dbReference type="AlphaFoldDB" id="A0A813JEW6"/>
<feature type="transmembrane region" description="Helical" evidence="8">
    <location>
        <begin position="626"/>
        <end position="646"/>
    </location>
</feature>
<dbReference type="PANTHER" id="PTHR10877">
    <property type="entry name" value="POLYCYSTIN FAMILY MEMBER"/>
    <property type="match status" value="1"/>
</dbReference>
<comment type="subcellular location">
    <subcellularLocation>
        <location evidence="1">Membrane</location>
        <topology evidence="1">Multi-pass membrane protein</topology>
    </subcellularLocation>
</comment>